<dbReference type="InterPro" id="IPR057666">
    <property type="entry name" value="DrpA_SLOG"/>
</dbReference>
<evidence type="ECO:0000313" key="4">
    <source>
        <dbReference type="EMBL" id="MCP1673311.1"/>
    </source>
</evidence>
<dbReference type="Pfam" id="PF21102">
    <property type="entry name" value="DprA_N"/>
    <property type="match status" value="1"/>
</dbReference>
<accession>A0AAE3KAE8</accession>
<dbReference type="InterPro" id="IPR041614">
    <property type="entry name" value="DprA_WH"/>
</dbReference>
<feature type="domain" description="DprA winged helix" evidence="3">
    <location>
        <begin position="304"/>
        <end position="363"/>
    </location>
</feature>
<dbReference type="EMBL" id="JALJXV010000001">
    <property type="protein sequence ID" value="MCP1673311.1"/>
    <property type="molecule type" value="Genomic_DNA"/>
</dbReference>
<dbReference type="GO" id="GO:0009294">
    <property type="term" value="P:DNA-mediated transformation"/>
    <property type="evidence" value="ECO:0007669"/>
    <property type="project" value="InterPro"/>
</dbReference>
<gene>
    <name evidence="4" type="ORF">J2T57_000403</name>
</gene>
<dbReference type="SUPFAM" id="SSF102405">
    <property type="entry name" value="MCP/YpsA-like"/>
    <property type="match status" value="1"/>
</dbReference>
<feature type="domain" description="Smf/DprA SLOG" evidence="2">
    <location>
        <begin position="78"/>
        <end position="288"/>
    </location>
</feature>
<evidence type="ECO:0000259" key="2">
    <source>
        <dbReference type="Pfam" id="PF02481"/>
    </source>
</evidence>
<dbReference type="NCBIfam" id="TIGR00732">
    <property type="entry name" value="dprA"/>
    <property type="match status" value="1"/>
</dbReference>
<dbReference type="Gene3D" id="3.40.50.450">
    <property type="match status" value="1"/>
</dbReference>
<comment type="caution">
    <text evidence="4">The sequence shown here is derived from an EMBL/GenBank/DDBJ whole genome shotgun (WGS) entry which is preliminary data.</text>
</comment>
<dbReference type="Gene3D" id="1.10.10.10">
    <property type="entry name" value="Winged helix-like DNA-binding domain superfamily/Winged helix DNA-binding domain"/>
    <property type="match status" value="1"/>
</dbReference>
<name>A0AAE3KAE8_9GAMM</name>
<reference evidence="4" key="1">
    <citation type="submission" date="2022-03" db="EMBL/GenBank/DDBJ databases">
        <title>Genomic Encyclopedia of Type Strains, Phase III (KMG-III): the genomes of soil and plant-associated and newly described type strains.</title>
        <authorList>
            <person name="Whitman W."/>
        </authorList>
    </citation>
    <scope>NUCLEOTIDE SEQUENCE</scope>
    <source>
        <strain evidence="4">ANL 6-2</strain>
    </source>
</reference>
<evidence type="ECO:0000256" key="1">
    <source>
        <dbReference type="ARBA" id="ARBA00006525"/>
    </source>
</evidence>
<dbReference type="InterPro" id="IPR036388">
    <property type="entry name" value="WH-like_DNA-bd_sf"/>
</dbReference>
<dbReference type="Pfam" id="PF17782">
    <property type="entry name" value="WHD_DprA"/>
    <property type="match status" value="1"/>
</dbReference>
<proteinExistence type="inferred from homology"/>
<dbReference type="RefSeq" id="WP_253473454.1">
    <property type="nucleotide sequence ID" value="NZ_JALJXV010000001.1"/>
</dbReference>
<protein>
    <submittedName>
        <fullName evidence="4">DNA processing protein</fullName>
    </submittedName>
</protein>
<dbReference type="Proteomes" id="UP001205843">
    <property type="component" value="Unassembled WGS sequence"/>
</dbReference>
<evidence type="ECO:0000259" key="3">
    <source>
        <dbReference type="Pfam" id="PF17782"/>
    </source>
</evidence>
<sequence length="369" mass="39275">MSDLHHRLALWRLPAIGPRAYSRLLETFGSARAALGASASAWQRLDLDQRSIDALGEPDWAGADADVAWLESSPLHHILQPGDPSYPEQLEVLPAVPPLLFVTGDPDILRLPQVAVIGSRRPTSGGRDTASAFSAHLAKAGLVITSGLALGVDSAAHAAAVDANGLTIAVAGTGPDRVYPPRNRDLARRIVDTGGAVVSEFPTGMGARRENFPRRNRIISGLALGTLVVEAGLRSGSLITARYALEQGREVFAIPGSIHNPLAKGCHALIREGQAKLVEQAGEILEELLPHLHLPETQRQQTGPEAAHEEQVDSEHTQVLEALGHDPITIDTLHRRTGLTPAVLSSILLIMELQGQVETLPGGRYARAG</sequence>
<organism evidence="4 5">
    <name type="scientific">Natronocella acetinitrilica</name>
    <dbReference type="NCBI Taxonomy" id="414046"/>
    <lineage>
        <taxon>Bacteria</taxon>
        <taxon>Pseudomonadati</taxon>
        <taxon>Pseudomonadota</taxon>
        <taxon>Gammaproteobacteria</taxon>
        <taxon>Chromatiales</taxon>
        <taxon>Ectothiorhodospiraceae</taxon>
        <taxon>Natronocella</taxon>
    </lineage>
</organism>
<dbReference type="InterPro" id="IPR003488">
    <property type="entry name" value="DprA"/>
</dbReference>
<keyword evidence="5" id="KW-1185">Reference proteome</keyword>
<dbReference type="PANTHER" id="PTHR43022:SF1">
    <property type="entry name" value="PROTEIN SMF"/>
    <property type="match status" value="1"/>
</dbReference>
<evidence type="ECO:0000313" key="5">
    <source>
        <dbReference type="Proteomes" id="UP001205843"/>
    </source>
</evidence>
<dbReference type="AlphaFoldDB" id="A0AAE3KAE8"/>
<dbReference type="Pfam" id="PF02481">
    <property type="entry name" value="DNA_processg_A"/>
    <property type="match status" value="1"/>
</dbReference>
<dbReference type="PANTHER" id="PTHR43022">
    <property type="entry name" value="PROTEIN SMF"/>
    <property type="match status" value="1"/>
</dbReference>
<comment type="similarity">
    <text evidence="1">Belongs to the DprA/Smf family.</text>
</comment>